<feature type="transmembrane region" description="Helical" evidence="1">
    <location>
        <begin position="41"/>
        <end position="62"/>
    </location>
</feature>
<organism evidence="2 3">
    <name type="scientific">Candidatus Harrisonbacteria bacterium CG10_big_fil_rev_8_21_14_0_10_40_38</name>
    <dbReference type="NCBI Taxonomy" id="1974583"/>
    <lineage>
        <taxon>Bacteria</taxon>
        <taxon>Candidatus Harrisoniibacteriota</taxon>
    </lineage>
</organism>
<keyword evidence="1" id="KW-0472">Membrane</keyword>
<evidence type="ECO:0000313" key="3">
    <source>
        <dbReference type="Proteomes" id="UP000231157"/>
    </source>
</evidence>
<proteinExistence type="predicted"/>
<gene>
    <name evidence="2" type="ORF">COU07_00160</name>
</gene>
<feature type="transmembrane region" description="Helical" evidence="1">
    <location>
        <begin position="253"/>
        <end position="279"/>
    </location>
</feature>
<comment type="caution">
    <text evidence="2">The sequence shown here is derived from an EMBL/GenBank/DDBJ whole genome shotgun (WGS) entry which is preliminary data.</text>
</comment>
<keyword evidence="1" id="KW-0812">Transmembrane</keyword>
<accession>A0A2H0USE1</accession>
<dbReference type="EMBL" id="PFAZ01000001">
    <property type="protein sequence ID" value="PIR89301.1"/>
    <property type="molecule type" value="Genomic_DNA"/>
</dbReference>
<keyword evidence="1" id="KW-1133">Transmembrane helix</keyword>
<dbReference type="Proteomes" id="UP000231157">
    <property type="component" value="Unassembled WGS sequence"/>
</dbReference>
<evidence type="ECO:0000256" key="1">
    <source>
        <dbReference type="SAM" id="Phobius"/>
    </source>
</evidence>
<reference evidence="3" key="1">
    <citation type="submission" date="2017-09" db="EMBL/GenBank/DDBJ databases">
        <title>Depth-based differentiation of microbial function through sediment-hosted aquifers and enrichment of novel symbionts in the deep terrestrial subsurface.</title>
        <authorList>
            <person name="Probst A.J."/>
            <person name="Ladd B."/>
            <person name="Jarett J.K."/>
            <person name="Geller-Mcgrath D.E."/>
            <person name="Sieber C.M.K."/>
            <person name="Emerson J.B."/>
            <person name="Anantharaman K."/>
            <person name="Thomas B.C."/>
            <person name="Malmstrom R."/>
            <person name="Stieglmeier M."/>
            <person name="Klingl A."/>
            <person name="Woyke T."/>
            <person name="Ryan C.M."/>
            <person name="Banfield J.F."/>
        </authorList>
    </citation>
    <scope>NUCLEOTIDE SEQUENCE [LARGE SCALE GENOMIC DNA]</scope>
</reference>
<feature type="transmembrane region" description="Helical" evidence="1">
    <location>
        <begin position="69"/>
        <end position="85"/>
    </location>
</feature>
<evidence type="ECO:0000313" key="2">
    <source>
        <dbReference type="EMBL" id="PIR89301.1"/>
    </source>
</evidence>
<dbReference type="AlphaFoldDB" id="A0A2H0USE1"/>
<feature type="transmembrane region" description="Helical" evidence="1">
    <location>
        <begin position="130"/>
        <end position="148"/>
    </location>
</feature>
<name>A0A2H0USE1_9BACT</name>
<feature type="transmembrane region" description="Helical" evidence="1">
    <location>
        <begin position="91"/>
        <end position="109"/>
    </location>
</feature>
<feature type="transmembrane region" description="Helical" evidence="1">
    <location>
        <begin position="9"/>
        <end position="29"/>
    </location>
</feature>
<sequence length="310" mass="34251">MSLSIANKAFLKVSVFIEVSIVLAAFFGYEISQILQTPSVSHLILLAVSTLLWISFLCLHVYFVDEYQAVALSVGFQVFVIWLFLGNKFSLLTFVSVLVIAGFMASAIFRGKLVRENSLRIKFIKVASPVAATIMTGFAFFIAIYFVGTLNVRDLIIPKNVFEYTVKSVEKIASAQIPGFDIQAPFIDAVRSYVRVQAPEGVPESAIEKASQELIHNLELKTGAKINPSDRFVDALYGITLAKIVQLPDNYRVLGLAIIGLLLFLTIKSVAFLITWLAVLTGFGIYKFLIALNVISVKVEATNREIVIIN</sequence>
<protein>
    <submittedName>
        <fullName evidence="2">Uncharacterized protein</fullName>
    </submittedName>
</protein>